<dbReference type="SMART" id="SM00448">
    <property type="entry name" value="REC"/>
    <property type="match status" value="1"/>
</dbReference>
<proteinExistence type="predicted"/>
<dbReference type="Pfam" id="PF00072">
    <property type="entry name" value="Response_reg"/>
    <property type="match status" value="1"/>
</dbReference>
<evidence type="ECO:0000313" key="6">
    <source>
        <dbReference type="EMBL" id="GGC80681.1"/>
    </source>
</evidence>
<evidence type="ECO:0000256" key="1">
    <source>
        <dbReference type="ARBA" id="ARBA00022553"/>
    </source>
</evidence>
<dbReference type="EMBL" id="BMGG01000008">
    <property type="protein sequence ID" value="GGC80681.1"/>
    <property type="molecule type" value="Genomic_DNA"/>
</dbReference>
<accession>A0A916XLB3</accession>
<reference evidence="6" key="1">
    <citation type="journal article" date="2014" name="Int. J. Syst. Evol. Microbiol.">
        <title>Complete genome sequence of Corynebacterium casei LMG S-19264T (=DSM 44701T), isolated from a smear-ripened cheese.</title>
        <authorList>
            <consortium name="US DOE Joint Genome Institute (JGI-PGF)"/>
            <person name="Walter F."/>
            <person name="Albersmeier A."/>
            <person name="Kalinowski J."/>
            <person name="Ruckert C."/>
        </authorList>
    </citation>
    <scope>NUCLEOTIDE SEQUENCE</scope>
    <source>
        <strain evidence="6">CGMCC 1.12919</strain>
    </source>
</reference>
<evidence type="ECO:0000256" key="4">
    <source>
        <dbReference type="PROSITE-ProRule" id="PRU00169"/>
    </source>
</evidence>
<feature type="modified residue" description="4-aspartylphosphate" evidence="4">
    <location>
        <position position="58"/>
    </location>
</feature>
<dbReference type="SUPFAM" id="SSF52172">
    <property type="entry name" value="CheY-like"/>
    <property type="match status" value="1"/>
</dbReference>
<keyword evidence="7" id="KW-1185">Reference proteome</keyword>
<sequence length="139" mass="15173">MGRWRQLSILIVEDDPVFALEMTYAVEDAGHRVVRHESRFADAIEAAHRLKPDVAFVDLNLYEGLIGPTLARRFAREGRPLVIFVTGHPEHLPPDLAGAYGVLRKPVSPADLKATLAFLAAKLDGGAGAKPNQLRLAAE</sequence>
<dbReference type="GO" id="GO:0000160">
    <property type="term" value="P:phosphorelay signal transduction system"/>
    <property type="evidence" value="ECO:0007669"/>
    <property type="project" value="InterPro"/>
</dbReference>
<dbReference type="PANTHER" id="PTHR44591:SF3">
    <property type="entry name" value="RESPONSE REGULATORY DOMAIN-CONTAINING PROTEIN"/>
    <property type="match status" value="1"/>
</dbReference>
<dbReference type="InterPro" id="IPR001789">
    <property type="entry name" value="Sig_transdc_resp-reg_receiver"/>
</dbReference>
<dbReference type="InterPro" id="IPR050595">
    <property type="entry name" value="Bact_response_regulator"/>
</dbReference>
<dbReference type="PROSITE" id="PS50110">
    <property type="entry name" value="RESPONSE_REGULATORY"/>
    <property type="match status" value="1"/>
</dbReference>
<reference evidence="6" key="2">
    <citation type="submission" date="2020-09" db="EMBL/GenBank/DDBJ databases">
        <authorList>
            <person name="Sun Q."/>
            <person name="Zhou Y."/>
        </authorList>
    </citation>
    <scope>NUCLEOTIDE SEQUENCE</scope>
    <source>
        <strain evidence="6">CGMCC 1.12919</strain>
    </source>
</reference>
<organism evidence="6 7">
    <name type="scientific">Chelatococcus reniformis</name>
    <dbReference type="NCBI Taxonomy" id="1494448"/>
    <lineage>
        <taxon>Bacteria</taxon>
        <taxon>Pseudomonadati</taxon>
        <taxon>Pseudomonadota</taxon>
        <taxon>Alphaproteobacteria</taxon>
        <taxon>Hyphomicrobiales</taxon>
        <taxon>Chelatococcaceae</taxon>
        <taxon>Chelatococcus</taxon>
    </lineage>
</organism>
<dbReference type="AlphaFoldDB" id="A0A916XLB3"/>
<comment type="caution">
    <text evidence="6">The sequence shown here is derived from an EMBL/GenBank/DDBJ whole genome shotgun (WGS) entry which is preliminary data.</text>
</comment>
<keyword evidence="1 4" id="KW-0597">Phosphoprotein</keyword>
<evidence type="ECO:0000259" key="5">
    <source>
        <dbReference type="PROSITE" id="PS50110"/>
    </source>
</evidence>
<evidence type="ECO:0000256" key="3">
    <source>
        <dbReference type="ARBA" id="ARBA00023163"/>
    </source>
</evidence>
<dbReference type="Proteomes" id="UP000637002">
    <property type="component" value="Unassembled WGS sequence"/>
</dbReference>
<feature type="domain" description="Response regulatory" evidence="5">
    <location>
        <begin position="8"/>
        <end position="120"/>
    </location>
</feature>
<evidence type="ECO:0000313" key="7">
    <source>
        <dbReference type="Proteomes" id="UP000637002"/>
    </source>
</evidence>
<evidence type="ECO:0000256" key="2">
    <source>
        <dbReference type="ARBA" id="ARBA00023015"/>
    </source>
</evidence>
<dbReference type="RefSeq" id="WP_188611263.1">
    <property type="nucleotide sequence ID" value="NZ_BMGG01000008.1"/>
</dbReference>
<dbReference type="PANTHER" id="PTHR44591">
    <property type="entry name" value="STRESS RESPONSE REGULATOR PROTEIN 1"/>
    <property type="match status" value="1"/>
</dbReference>
<name>A0A916XLB3_9HYPH</name>
<protein>
    <recommendedName>
        <fullName evidence="5">Response regulatory domain-containing protein</fullName>
    </recommendedName>
</protein>
<dbReference type="Gene3D" id="3.40.50.2300">
    <property type="match status" value="1"/>
</dbReference>
<keyword evidence="2" id="KW-0805">Transcription regulation</keyword>
<gene>
    <name evidence="6" type="ORF">GCM10010994_43330</name>
</gene>
<dbReference type="InterPro" id="IPR011006">
    <property type="entry name" value="CheY-like_superfamily"/>
</dbReference>
<keyword evidence="3" id="KW-0804">Transcription</keyword>